<gene>
    <name evidence="1" type="ORF">D7X32_26415</name>
</gene>
<dbReference type="OrthoDB" id="1157001at2"/>
<comment type="caution">
    <text evidence="1">The sequence shown here is derived from an EMBL/GenBank/DDBJ whole genome shotgun (WGS) entry which is preliminary data.</text>
</comment>
<evidence type="ECO:0000313" key="1">
    <source>
        <dbReference type="EMBL" id="RKG99478.1"/>
    </source>
</evidence>
<reference evidence="2" key="1">
    <citation type="submission" date="2018-09" db="EMBL/GenBank/DDBJ databases">
        <authorList>
            <person name="Livingstone P.G."/>
            <person name="Whitworth D.E."/>
        </authorList>
    </citation>
    <scope>NUCLEOTIDE SEQUENCE [LARGE SCALE GENOMIC DNA]</scope>
    <source>
        <strain evidence="2">CA043D</strain>
    </source>
</reference>
<evidence type="ECO:0000313" key="2">
    <source>
        <dbReference type="Proteomes" id="UP000268313"/>
    </source>
</evidence>
<dbReference type="AlphaFoldDB" id="A0A3A8JX49"/>
<dbReference type="RefSeq" id="WP_120605353.1">
    <property type="nucleotide sequence ID" value="NZ_JABFJX010000083.1"/>
</dbReference>
<sequence length="256" mass="28678">MTPEEQYLFDLRGFLVVPGALSPEELSELNAIFDERDASESEPAAAKHRFQRLMWWGAAYRKLIDNPRITSYLAELIGPQFRLDHDYADLIRSGRGPTGTMLHGGGTPFDPCMFFHGRDGRMHNGLTAVAYYLRDVNPGEGGFGCVPGSHKSNYPFPDAWRNLEELQHPCVSAVAAPAGTAIIFTEALTHGTLPWRGKADRRTLFYKYSPPAISWSAHYYDANEFDDLTVRQRAILEGPNARYGGRKLPYIVGRKA</sequence>
<proteinExistence type="predicted"/>
<keyword evidence="2" id="KW-1185">Reference proteome</keyword>
<dbReference type="Pfam" id="PF05721">
    <property type="entry name" value="PhyH"/>
    <property type="match status" value="1"/>
</dbReference>
<protein>
    <submittedName>
        <fullName evidence="1">Mitomycin antibiotics/polyketide fumonisin biosynthesis protein</fullName>
    </submittedName>
</protein>
<dbReference type="Gene3D" id="2.60.120.620">
    <property type="entry name" value="q2cbj1_9rhob like domain"/>
    <property type="match status" value="1"/>
</dbReference>
<dbReference type="SUPFAM" id="SSF51197">
    <property type="entry name" value="Clavaminate synthase-like"/>
    <property type="match status" value="1"/>
</dbReference>
<organism evidence="1 2">
    <name type="scientific">Corallococcus carmarthensis</name>
    <dbReference type="NCBI Taxonomy" id="2316728"/>
    <lineage>
        <taxon>Bacteria</taxon>
        <taxon>Pseudomonadati</taxon>
        <taxon>Myxococcota</taxon>
        <taxon>Myxococcia</taxon>
        <taxon>Myxococcales</taxon>
        <taxon>Cystobacterineae</taxon>
        <taxon>Myxococcaceae</taxon>
        <taxon>Corallococcus</taxon>
    </lineage>
</organism>
<accession>A0A3A8JX49</accession>
<dbReference type="InterPro" id="IPR008775">
    <property type="entry name" value="Phytyl_CoA_dOase-like"/>
</dbReference>
<dbReference type="EMBL" id="RAWE01000113">
    <property type="protein sequence ID" value="RKG99478.1"/>
    <property type="molecule type" value="Genomic_DNA"/>
</dbReference>
<dbReference type="GO" id="GO:0016706">
    <property type="term" value="F:2-oxoglutarate-dependent dioxygenase activity"/>
    <property type="evidence" value="ECO:0007669"/>
    <property type="project" value="UniProtKB-ARBA"/>
</dbReference>
<dbReference type="Proteomes" id="UP000268313">
    <property type="component" value="Unassembled WGS sequence"/>
</dbReference>
<name>A0A3A8JX49_9BACT</name>